<protein>
    <submittedName>
        <fullName evidence="2">Uncharacterized protein</fullName>
    </submittedName>
</protein>
<evidence type="ECO:0000313" key="2">
    <source>
        <dbReference type="EMBL" id="MDE1208064.1"/>
    </source>
</evidence>
<keyword evidence="1" id="KW-1133">Transmembrane helix</keyword>
<keyword evidence="1" id="KW-0472">Membrane</keyword>
<evidence type="ECO:0000256" key="1">
    <source>
        <dbReference type="SAM" id="Phobius"/>
    </source>
</evidence>
<accession>A0A9X4ERM2</accession>
<comment type="caution">
    <text evidence="2">The sequence shown here is derived from an EMBL/GenBank/DDBJ whole genome shotgun (WGS) entry which is preliminary data.</text>
</comment>
<sequence length="423" mass="48042">MLNRLTKIKAGALQYVLVISVIIAIILLTFILLINLQNKLSAKRLFYKQAILNVNYGFDYLSNTDIEYNQVLTKQFSDNIKESTSIFKKKWGIFEIGFVTSKVGQEYFQKLGLLGWWQDKRKALYLQDNNTPLVMVGDAKIVGDVFLPKRGIKTGNIGGTSFYNNKLIEGVKHTSTNKLPQISNSIVIEQLLKHYYLNDSIQNFELEENLNITQSFNKKTFLHETTSSIYLQNISLKGNIIVRSDRKITITASAKLNDIILIAPEIVLEKNVTGNFQAFATKTITVNENCKINYPSSLVLLLKSDEAKKNQKENKIELKQGVIFKGVMIYKKENSELQQSNYNPQIIIKEEAVVTGEVYCEANLELLGEVKGMVITKNFITNQQGSTYINHILNGKINANKLPTQYVGMNLNSNNQNIAKWLY</sequence>
<name>A0A9X4ERM2_9FLAO</name>
<proteinExistence type="predicted"/>
<keyword evidence="3" id="KW-1185">Reference proteome</keyword>
<organism evidence="2 3">
    <name type="scientific">Tenacibaculum larymnensis</name>
    <dbReference type="NCBI Taxonomy" id="2878201"/>
    <lineage>
        <taxon>Bacteria</taxon>
        <taxon>Pseudomonadati</taxon>
        <taxon>Bacteroidota</taxon>
        <taxon>Flavobacteriia</taxon>
        <taxon>Flavobacteriales</taxon>
        <taxon>Flavobacteriaceae</taxon>
        <taxon>Tenacibaculum</taxon>
    </lineage>
</organism>
<dbReference type="EMBL" id="JAIWJY010000011">
    <property type="protein sequence ID" value="MDE1208064.1"/>
    <property type="molecule type" value="Genomic_DNA"/>
</dbReference>
<feature type="transmembrane region" description="Helical" evidence="1">
    <location>
        <begin position="12"/>
        <end position="34"/>
    </location>
</feature>
<keyword evidence="1" id="KW-0812">Transmembrane</keyword>
<evidence type="ECO:0000313" key="3">
    <source>
        <dbReference type="Proteomes" id="UP001149303"/>
    </source>
</evidence>
<dbReference type="Proteomes" id="UP001149303">
    <property type="component" value="Unassembled WGS sequence"/>
</dbReference>
<gene>
    <name evidence="2" type="ORF">LCI24_14780</name>
</gene>
<reference evidence="2" key="1">
    <citation type="submission" date="2021-09" db="EMBL/GenBank/DDBJ databases">
        <authorList>
            <person name="Smyrli M."/>
        </authorList>
    </citation>
    <scope>NUCLEOTIDE SEQUENCE</scope>
    <source>
        <strain evidence="2">LAR25</strain>
    </source>
</reference>
<dbReference type="RefSeq" id="WP_274641064.1">
    <property type="nucleotide sequence ID" value="NZ_JAIWJY010000011.1"/>
</dbReference>
<dbReference type="AlphaFoldDB" id="A0A9X4ERM2"/>